<dbReference type="GO" id="GO:0005542">
    <property type="term" value="F:folic acid binding"/>
    <property type="evidence" value="ECO:0007669"/>
    <property type="project" value="UniProtKB-KW"/>
</dbReference>
<dbReference type="SMART" id="SM01221">
    <property type="entry name" value="FTCD"/>
    <property type="match status" value="1"/>
</dbReference>
<feature type="domain" description="Formiminotransferase N-terminal subdomain" evidence="9">
    <location>
        <begin position="3"/>
        <end position="179"/>
    </location>
</feature>
<dbReference type="InterPro" id="IPR051623">
    <property type="entry name" value="FTCD"/>
</dbReference>
<evidence type="ECO:0000259" key="9">
    <source>
        <dbReference type="SMART" id="SM01222"/>
    </source>
</evidence>
<dbReference type="EMBL" id="CP035282">
    <property type="protein sequence ID" value="QAT60818.1"/>
    <property type="molecule type" value="Genomic_DNA"/>
</dbReference>
<dbReference type="SUPFAM" id="SSF55116">
    <property type="entry name" value="Formiminotransferase domain of formiminotransferase-cyclodeaminase"/>
    <property type="match status" value="2"/>
</dbReference>
<dbReference type="SMART" id="SM01222">
    <property type="entry name" value="FTCD_N"/>
    <property type="match status" value="1"/>
</dbReference>
<accession>A0A410QA98</accession>
<dbReference type="PANTHER" id="PTHR12234:SF8">
    <property type="entry name" value="FORMIMINOTRANSFERASE-CYCLODEAMINASE"/>
    <property type="match status" value="1"/>
</dbReference>
<keyword evidence="4" id="KW-0963">Cytoplasm</keyword>
<evidence type="ECO:0000259" key="8">
    <source>
        <dbReference type="SMART" id="SM01221"/>
    </source>
</evidence>
<dbReference type="GO" id="GO:0030409">
    <property type="term" value="F:glutamate formimidoyltransferase activity"/>
    <property type="evidence" value="ECO:0007669"/>
    <property type="project" value="UniProtKB-EC"/>
</dbReference>
<dbReference type="InterPro" id="IPR012886">
    <property type="entry name" value="Formiminotransferase_N"/>
</dbReference>
<dbReference type="Pfam" id="PF02971">
    <property type="entry name" value="FTCD"/>
    <property type="match status" value="1"/>
</dbReference>
<reference evidence="11" key="1">
    <citation type="submission" date="2019-01" db="EMBL/GenBank/DDBJ databases">
        <title>Draft genomes of a novel of Sporanaerobacter strains.</title>
        <authorList>
            <person name="Ma S."/>
        </authorList>
    </citation>
    <scope>NUCLEOTIDE SEQUENCE [LARGE SCALE GENOMIC DNA]</scope>
    <source>
        <strain evidence="11">NJN-17</strain>
    </source>
</reference>
<comment type="subcellular location">
    <subcellularLocation>
        <location evidence="1">Cytoplasm</location>
    </subcellularLocation>
</comment>
<dbReference type="GO" id="GO:0019557">
    <property type="term" value="P:L-histidine catabolic process to glutamate and formate"/>
    <property type="evidence" value="ECO:0007669"/>
    <property type="project" value="UniProtKB-UniPathway"/>
</dbReference>
<evidence type="ECO:0000256" key="3">
    <source>
        <dbReference type="ARBA" id="ARBA00012252"/>
    </source>
</evidence>
<dbReference type="KEGG" id="spoa:EQM13_04095"/>
<dbReference type="Pfam" id="PF07837">
    <property type="entry name" value="FTCD_N"/>
    <property type="match status" value="1"/>
</dbReference>
<protein>
    <recommendedName>
        <fullName evidence="3">glutamate formimidoyltransferase</fullName>
        <ecNumber evidence="3">2.1.2.5</ecNumber>
    </recommendedName>
</protein>
<feature type="domain" description="Formiminotransferase C-terminal subdomain" evidence="8">
    <location>
        <begin position="180"/>
        <end position="294"/>
    </location>
</feature>
<dbReference type="EC" id="2.1.2.5" evidence="3"/>
<keyword evidence="7" id="KW-0290">Folate-binding</keyword>
<keyword evidence="6" id="KW-0369">Histidine metabolism</keyword>
<dbReference type="PANTHER" id="PTHR12234">
    <property type="entry name" value="FORMIMINOTRANSFERASE-CYCLODEAMINASE"/>
    <property type="match status" value="1"/>
</dbReference>
<evidence type="ECO:0000256" key="5">
    <source>
        <dbReference type="ARBA" id="ARBA00022679"/>
    </source>
</evidence>
<evidence type="ECO:0000313" key="10">
    <source>
        <dbReference type="EMBL" id="QAT60818.1"/>
    </source>
</evidence>
<evidence type="ECO:0000256" key="2">
    <source>
        <dbReference type="ARBA" id="ARBA00005082"/>
    </source>
</evidence>
<proteinExistence type="predicted"/>
<evidence type="ECO:0000256" key="4">
    <source>
        <dbReference type="ARBA" id="ARBA00022490"/>
    </source>
</evidence>
<comment type="pathway">
    <text evidence="2">Amino-acid degradation; L-histidine degradation into L-glutamate; L-glutamate from N-formimidoyl-L-glutamate (transferase route): step 1/1.</text>
</comment>
<name>A0A410QA98_9FIRM</name>
<dbReference type="GO" id="GO:0019556">
    <property type="term" value="P:L-histidine catabolic process to glutamate and formamide"/>
    <property type="evidence" value="ECO:0007669"/>
    <property type="project" value="UniProtKB-UniPathway"/>
</dbReference>
<dbReference type="GO" id="GO:0005737">
    <property type="term" value="C:cytoplasm"/>
    <property type="evidence" value="ECO:0007669"/>
    <property type="project" value="UniProtKB-SubCell"/>
</dbReference>
<evidence type="ECO:0000256" key="6">
    <source>
        <dbReference type="ARBA" id="ARBA00022808"/>
    </source>
</evidence>
<dbReference type="UniPathway" id="UPA00379">
    <property type="reaction ID" value="UER00555"/>
</dbReference>
<dbReference type="Gene3D" id="3.30.990.10">
    <property type="entry name" value="Formiminotransferase, N-terminal subdomain"/>
    <property type="match status" value="1"/>
</dbReference>
<dbReference type="InterPro" id="IPR004227">
    <property type="entry name" value="Formiminotransferase_cat"/>
</dbReference>
<organism evidence="10 11">
    <name type="scientific">Acidilutibacter cellobiosedens</name>
    <dbReference type="NCBI Taxonomy" id="2507161"/>
    <lineage>
        <taxon>Bacteria</taxon>
        <taxon>Bacillati</taxon>
        <taxon>Bacillota</taxon>
        <taxon>Tissierellia</taxon>
        <taxon>Tissierellales</taxon>
        <taxon>Acidilutibacteraceae</taxon>
        <taxon>Acidilutibacter</taxon>
    </lineage>
</organism>
<dbReference type="InterPro" id="IPR037064">
    <property type="entry name" value="Formiminotransferase_N_sf"/>
</dbReference>
<keyword evidence="11" id="KW-1185">Reference proteome</keyword>
<dbReference type="OrthoDB" id="9773217at2"/>
<evidence type="ECO:0000256" key="7">
    <source>
        <dbReference type="ARBA" id="ARBA00022954"/>
    </source>
</evidence>
<dbReference type="InterPro" id="IPR013802">
    <property type="entry name" value="Formiminotransferase_C"/>
</dbReference>
<dbReference type="Gene3D" id="3.30.70.670">
    <property type="entry name" value="Formiminotransferase, C-terminal subdomain"/>
    <property type="match status" value="1"/>
</dbReference>
<evidence type="ECO:0000256" key="1">
    <source>
        <dbReference type="ARBA" id="ARBA00004496"/>
    </source>
</evidence>
<dbReference type="InterPro" id="IPR037070">
    <property type="entry name" value="Formiminotransferase_C_sf"/>
</dbReference>
<dbReference type="RefSeq" id="WP_114217984.1">
    <property type="nucleotide sequence ID" value="NZ_CP035282.1"/>
</dbReference>
<sequence>MSKLVECVPNFSEGRNNDVIEKIVEEVRKVKEVKLLDYSSDEDHNRTVVTMIGSPEKVKEAVINASKVAIELIDMTKHHGGHPRMGAVDVVPFTPVSDITMAECVELAKEVGKTIGDLKIPVYLYEEAATKPERKNLADIRKGQYEGFFEKIKREEWKPDFGPQIMNEKSGCTAVGARVPLVAFNVNLDTDDLKIATAIAKKVRFIGGGLRFVKAIGLKLEERNITQVSMNLVNYEKTSVYRAFEMVKMEARRYGVNVVGSEVIGTVPMKALLDCAEYYLQVENFDINQVLEKRLLNSK</sequence>
<gene>
    <name evidence="10" type="primary">ftcD</name>
    <name evidence="10" type="ORF">EQM13_04095</name>
</gene>
<dbReference type="InterPro" id="IPR022384">
    <property type="entry name" value="FormiminoTrfase_cat_dom_sf"/>
</dbReference>
<keyword evidence="5 10" id="KW-0808">Transferase</keyword>
<dbReference type="Proteomes" id="UP000287969">
    <property type="component" value="Chromosome"/>
</dbReference>
<dbReference type="NCBIfam" id="TIGR02024">
    <property type="entry name" value="FtcD"/>
    <property type="match status" value="1"/>
</dbReference>
<dbReference type="AlphaFoldDB" id="A0A410QA98"/>
<evidence type="ECO:0000313" key="11">
    <source>
        <dbReference type="Proteomes" id="UP000287969"/>
    </source>
</evidence>